<dbReference type="Proteomes" id="UP000199574">
    <property type="component" value="Chromosome I"/>
</dbReference>
<dbReference type="SUPFAM" id="SSF52266">
    <property type="entry name" value="SGNH hydrolase"/>
    <property type="match status" value="1"/>
</dbReference>
<organism evidence="1 2">
    <name type="scientific">Maribacter dokdonensis</name>
    <dbReference type="NCBI Taxonomy" id="320912"/>
    <lineage>
        <taxon>Bacteria</taxon>
        <taxon>Pseudomonadati</taxon>
        <taxon>Bacteroidota</taxon>
        <taxon>Flavobacteriia</taxon>
        <taxon>Flavobacteriales</taxon>
        <taxon>Flavobacteriaceae</taxon>
        <taxon>Maribacter</taxon>
    </lineage>
</organism>
<dbReference type="EMBL" id="LT629754">
    <property type="protein sequence ID" value="SDS73221.1"/>
    <property type="molecule type" value="Genomic_DNA"/>
</dbReference>
<dbReference type="RefSeq" id="WP_091605330.1">
    <property type="nucleotide sequence ID" value="NZ_LT629754.1"/>
</dbReference>
<protein>
    <submittedName>
        <fullName evidence="1">GDSL-like Lipase/Acylhydrolase family protein</fullName>
    </submittedName>
</protein>
<name>A0ABY0UIV3_9FLAO</name>
<dbReference type="InterPro" id="IPR036514">
    <property type="entry name" value="SGNH_hydro_sf"/>
</dbReference>
<evidence type="ECO:0000313" key="1">
    <source>
        <dbReference type="EMBL" id="SDS73221.1"/>
    </source>
</evidence>
<dbReference type="GeneID" id="90592726"/>
<accession>A0ABY0UIV3</accession>
<evidence type="ECO:0000313" key="2">
    <source>
        <dbReference type="Proteomes" id="UP000199574"/>
    </source>
</evidence>
<sequence length="257" mass="29212">MKKFLIKTVGYLIILILTIEVFYGKSPSIFSLRSFVSFSKNIVKGSNNDKTVLNPDGEPIENRKNNIGFYSHSDFIGKDNSQNYAIIGDSFVNSTVVGTYNSIAYLLDERLDSTTVYNFGKAGGNIHDYYRIYDKYNLKSLKKVFIVLTGTNDLSYQDNNNSFERSSSTFVNLIQSKLDGPKLYDAPNYALIRKDTKNIVYILHDNLSESAMRTNGISQDLIEIHIDEALRFSDGHYKKEGNERIADKIVSYLNLKI</sequence>
<keyword evidence="2" id="KW-1185">Reference proteome</keyword>
<proteinExistence type="predicted"/>
<reference evidence="1 2" key="1">
    <citation type="submission" date="2016-10" db="EMBL/GenBank/DDBJ databases">
        <authorList>
            <person name="Varghese N."/>
            <person name="Submissions S."/>
        </authorList>
    </citation>
    <scope>NUCLEOTIDE SEQUENCE [LARGE SCALE GENOMIC DNA]</scope>
    <source>
        <strain evidence="1 2">MAR_2009_60</strain>
    </source>
</reference>
<gene>
    <name evidence="1" type="ORF">SAMN05192545_1947</name>
</gene>
<dbReference type="Gene3D" id="3.40.50.1110">
    <property type="entry name" value="SGNH hydrolase"/>
    <property type="match status" value="1"/>
</dbReference>